<dbReference type="Pfam" id="PF07690">
    <property type="entry name" value="MFS_1"/>
    <property type="match status" value="1"/>
</dbReference>
<dbReference type="AlphaFoldDB" id="A0A2Z6GCP4"/>
<comment type="subcellular location">
    <subcellularLocation>
        <location evidence="1">Membrane</location>
        <topology evidence="1">Multi-pass membrane protein</topology>
    </subcellularLocation>
</comment>
<keyword evidence="3 6" id="KW-0812">Transmembrane</keyword>
<dbReference type="GO" id="GO:0022857">
    <property type="term" value="F:transmembrane transporter activity"/>
    <property type="evidence" value="ECO:0007669"/>
    <property type="project" value="InterPro"/>
</dbReference>
<dbReference type="STRING" id="1188319.OYT1_02018"/>
<proteinExistence type="predicted"/>
<feature type="transmembrane region" description="Helical" evidence="6">
    <location>
        <begin position="189"/>
        <end position="210"/>
    </location>
</feature>
<reference evidence="8 9" key="1">
    <citation type="submission" date="2018-06" db="EMBL/GenBank/DDBJ databases">
        <title>OYT1 Genome Sequencing.</title>
        <authorList>
            <person name="Kato S."/>
            <person name="Itoh T."/>
            <person name="Ohkuma M."/>
        </authorList>
    </citation>
    <scope>NUCLEOTIDE SEQUENCE [LARGE SCALE GENOMIC DNA]</scope>
    <source>
        <strain evidence="8 9">OYT1</strain>
    </source>
</reference>
<dbReference type="EMBL" id="AP018738">
    <property type="protein sequence ID" value="BBE50915.1"/>
    <property type="molecule type" value="Genomic_DNA"/>
</dbReference>
<dbReference type="PROSITE" id="PS50850">
    <property type="entry name" value="MFS"/>
    <property type="match status" value="1"/>
</dbReference>
<evidence type="ECO:0000259" key="7">
    <source>
        <dbReference type="PROSITE" id="PS50850"/>
    </source>
</evidence>
<dbReference type="OrthoDB" id="9807274at2"/>
<dbReference type="InterPro" id="IPR001958">
    <property type="entry name" value="Tet-R_TetA/multi-R_MdtG-like"/>
</dbReference>
<dbReference type="PANTHER" id="PTHR23504:SF15">
    <property type="entry name" value="MAJOR FACILITATOR SUPERFAMILY (MFS) PROFILE DOMAIN-CONTAINING PROTEIN"/>
    <property type="match status" value="1"/>
</dbReference>
<feature type="transmembrane region" description="Helical" evidence="6">
    <location>
        <begin position="267"/>
        <end position="286"/>
    </location>
</feature>
<dbReference type="PANTHER" id="PTHR23504">
    <property type="entry name" value="MAJOR FACILITATOR SUPERFAMILY DOMAIN-CONTAINING PROTEIN 10"/>
    <property type="match status" value="1"/>
</dbReference>
<feature type="transmembrane region" description="Helical" evidence="6">
    <location>
        <begin position="56"/>
        <end position="76"/>
    </location>
</feature>
<keyword evidence="9" id="KW-1185">Reference proteome</keyword>
<evidence type="ECO:0000313" key="9">
    <source>
        <dbReference type="Proteomes" id="UP000033070"/>
    </source>
</evidence>
<feature type="transmembrane region" description="Helical" evidence="6">
    <location>
        <begin position="386"/>
        <end position="405"/>
    </location>
</feature>
<evidence type="ECO:0000313" key="8">
    <source>
        <dbReference type="EMBL" id="BBE50915.1"/>
    </source>
</evidence>
<dbReference type="KEGG" id="fam:OYT1_ch1358"/>
<evidence type="ECO:0000256" key="6">
    <source>
        <dbReference type="SAM" id="Phobius"/>
    </source>
</evidence>
<dbReference type="SUPFAM" id="SSF103473">
    <property type="entry name" value="MFS general substrate transporter"/>
    <property type="match status" value="1"/>
</dbReference>
<organism evidence="8 9">
    <name type="scientific">Ferriphaselus amnicola</name>
    <dbReference type="NCBI Taxonomy" id="1188319"/>
    <lineage>
        <taxon>Bacteria</taxon>
        <taxon>Pseudomonadati</taxon>
        <taxon>Pseudomonadota</taxon>
        <taxon>Betaproteobacteria</taxon>
        <taxon>Nitrosomonadales</taxon>
        <taxon>Gallionellaceae</taxon>
        <taxon>Ferriphaselus</taxon>
    </lineage>
</organism>
<feature type="transmembrane region" description="Helical" evidence="6">
    <location>
        <begin position="88"/>
        <end position="107"/>
    </location>
</feature>
<feature type="transmembrane region" description="Helical" evidence="6">
    <location>
        <begin position="360"/>
        <end position="380"/>
    </location>
</feature>
<keyword evidence="4 6" id="KW-1133">Transmembrane helix</keyword>
<keyword evidence="5 6" id="KW-0472">Membrane</keyword>
<dbReference type="InterPro" id="IPR020846">
    <property type="entry name" value="MFS_dom"/>
</dbReference>
<gene>
    <name evidence="8" type="ORF">OYT1_ch1358</name>
</gene>
<accession>A0A2Z6GCP4</accession>
<evidence type="ECO:0000256" key="2">
    <source>
        <dbReference type="ARBA" id="ARBA00022448"/>
    </source>
</evidence>
<feature type="transmembrane region" description="Helical" evidence="6">
    <location>
        <begin position="147"/>
        <end position="169"/>
    </location>
</feature>
<dbReference type="RefSeq" id="WP_035383979.1">
    <property type="nucleotide sequence ID" value="NZ_AP018738.1"/>
</dbReference>
<dbReference type="PRINTS" id="PR01035">
    <property type="entry name" value="TCRTETA"/>
</dbReference>
<feature type="transmembrane region" description="Helical" evidence="6">
    <location>
        <begin position="113"/>
        <end position="135"/>
    </location>
</feature>
<evidence type="ECO:0000256" key="4">
    <source>
        <dbReference type="ARBA" id="ARBA00022989"/>
    </source>
</evidence>
<feature type="transmembrane region" description="Helical" evidence="6">
    <location>
        <begin position="231"/>
        <end position="255"/>
    </location>
</feature>
<dbReference type="InterPro" id="IPR036259">
    <property type="entry name" value="MFS_trans_sf"/>
</dbReference>
<keyword evidence="2" id="KW-0813">Transport</keyword>
<protein>
    <submittedName>
        <fullName evidence="8">Tetracycline resistance protein, class B</fullName>
    </submittedName>
</protein>
<feature type="transmembrane region" description="Helical" evidence="6">
    <location>
        <begin position="322"/>
        <end position="348"/>
    </location>
</feature>
<feature type="domain" description="Major facilitator superfamily (MFS) profile" evidence="7">
    <location>
        <begin position="20"/>
        <end position="406"/>
    </location>
</feature>
<dbReference type="Proteomes" id="UP000033070">
    <property type="component" value="Chromosome"/>
</dbReference>
<dbReference type="GO" id="GO:0016020">
    <property type="term" value="C:membrane"/>
    <property type="evidence" value="ECO:0007669"/>
    <property type="project" value="UniProtKB-SubCell"/>
</dbReference>
<name>A0A2Z6GCP4_9PROT</name>
<feature type="transmembrane region" description="Helical" evidence="6">
    <location>
        <begin position="298"/>
        <end position="316"/>
    </location>
</feature>
<evidence type="ECO:0000256" key="5">
    <source>
        <dbReference type="ARBA" id="ARBA00023136"/>
    </source>
</evidence>
<dbReference type="InterPro" id="IPR011701">
    <property type="entry name" value="MFS"/>
</dbReference>
<sequence>MDMGRTIPATALTPSRFVVLLSAATAVSMAYGVTLPFLPFILERVLQPGQLGAVPWHTGLLTASYTLALFLLSPLWGVLSDRLNRRAVISLGLIGSGASLVLLDNVSNLTMLYASRMLGGIFAAAVLPAVLAYIAEACTASERPRKFAIVASFTSLGFMLGPMVGGWLSSMILSPSDGMRVVGVLMPDSPFFVIALVSILCALGTVLLSVSHNQPRIAADDDVSPTDKKQIRLALLLTVITVFGVSTAEVGITLLGKQSLLLDPSAISQFFVVCSLVMITVQIGIFPMLMHKFSIQTLLVIAFVLGTIGLGALPYARSIPAIDVLFGMIAAGTGILVPILSSVISAAAGQGQGKAFGQQASAANLGQAIAAASTGALFFAQPGTPFLIAASMLAASAAIVLRWEIS</sequence>
<dbReference type="Gene3D" id="1.20.1250.20">
    <property type="entry name" value="MFS general substrate transporter like domains"/>
    <property type="match status" value="1"/>
</dbReference>
<evidence type="ECO:0000256" key="1">
    <source>
        <dbReference type="ARBA" id="ARBA00004141"/>
    </source>
</evidence>
<evidence type="ECO:0000256" key="3">
    <source>
        <dbReference type="ARBA" id="ARBA00022692"/>
    </source>
</evidence>